<feature type="transmembrane region" description="Helical" evidence="6">
    <location>
        <begin position="308"/>
        <end position="328"/>
    </location>
</feature>
<dbReference type="InterPro" id="IPR050250">
    <property type="entry name" value="Macrolide_Exporter_MacB"/>
</dbReference>
<evidence type="ECO:0000256" key="6">
    <source>
        <dbReference type="SAM" id="Phobius"/>
    </source>
</evidence>
<dbReference type="AlphaFoldDB" id="A0AB73TA47"/>
<feature type="domain" description="ABC3 transporter permease C-terminal" evidence="7">
    <location>
        <begin position="309"/>
        <end position="376"/>
    </location>
</feature>
<keyword evidence="3 6" id="KW-0812">Transmembrane</keyword>
<dbReference type="RefSeq" id="WP_109624548.1">
    <property type="nucleotide sequence ID" value="NZ_JANKBI010000001.1"/>
</dbReference>
<feature type="transmembrane region" description="Helical" evidence="6">
    <location>
        <begin position="349"/>
        <end position="375"/>
    </location>
</feature>
<accession>A0AB73TA47</accession>
<keyword evidence="4 6" id="KW-1133">Transmembrane helix</keyword>
<dbReference type="GO" id="GO:0005886">
    <property type="term" value="C:plasma membrane"/>
    <property type="evidence" value="ECO:0007669"/>
    <property type="project" value="UniProtKB-SubCell"/>
</dbReference>
<evidence type="ECO:0000256" key="5">
    <source>
        <dbReference type="ARBA" id="ARBA00023136"/>
    </source>
</evidence>
<evidence type="ECO:0000256" key="3">
    <source>
        <dbReference type="ARBA" id="ARBA00022692"/>
    </source>
</evidence>
<feature type="transmembrane region" description="Helical" evidence="6">
    <location>
        <begin position="417"/>
        <end position="440"/>
    </location>
</feature>
<keyword evidence="9" id="KW-1185">Reference proteome</keyword>
<evidence type="ECO:0000313" key="9">
    <source>
        <dbReference type="Proteomes" id="UP000245412"/>
    </source>
</evidence>
<evidence type="ECO:0000256" key="1">
    <source>
        <dbReference type="ARBA" id="ARBA00004651"/>
    </source>
</evidence>
<dbReference type="InterPro" id="IPR003838">
    <property type="entry name" value="ABC3_permease_C"/>
</dbReference>
<sequence>MSPVKRAFHYFTRKITHSIIMVLTLTAIFILILTVLSATAAGKNYIHQIKLSFSKNITLSSYRSTDVLTCENIKKIADTLGAVNYKCLSNTLPAELLNEAGKPLDVYLKKDILVSAGFEHAGTVRSNSSSEQDELFADGTFELTEGRHLNKNDGGKALIHRNLAEANGLSVGDIIGLDFPGEIVEDLSGDYDTENMDLKGSNVQIVGIFQTAQPAEEASGLELSHLLCENSCFIDMNTYSSFFRSDGSTFFHKVTFTISNSAELENAVNTIQNLDWIDWSACSIWSDIDVYGPAIDALSSLNDLLETGLLLILLVCLLILIIIISYGVKRRKKETGILLALGITPNSIVLQHIIEALLSTVTAILLSIILSGGIVKSGSDYLINTTVNQANENGDASHNDPGILKTNPVFTLASTTIYSAALLETALVTISAIAVSVPFMRKKPNELIKI</sequence>
<reference evidence="8 9" key="1">
    <citation type="submission" date="2018-05" db="EMBL/GenBank/DDBJ databases">
        <authorList>
            <person name="Goeker M."/>
            <person name="Huntemann M."/>
            <person name="Clum A."/>
            <person name="Pillay M."/>
            <person name="Palaniappan K."/>
            <person name="Varghese N."/>
            <person name="Mikhailova N."/>
            <person name="Stamatis D."/>
            <person name="Reddy T."/>
            <person name="Daum C."/>
            <person name="Shapiro N."/>
            <person name="Ivanova N."/>
            <person name="Kyrpides N."/>
            <person name="Woyke T."/>
        </authorList>
    </citation>
    <scope>NUCLEOTIDE SEQUENCE [LARGE SCALE GENOMIC DNA]</scope>
    <source>
        <strain evidence="8 9">DSM 26524</strain>
    </source>
</reference>
<organism evidence="8 9">
    <name type="scientific">Murimonas intestini</name>
    <dbReference type="NCBI Taxonomy" id="1337051"/>
    <lineage>
        <taxon>Bacteria</taxon>
        <taxon>Bacillati</taxon>
        <taxon>Bacillota</taxon>
        <taxon>Clostridia</taxon>
        <taxon>Lachnospirales</taxon>
        <taxon>Lachnospiraceae</taxon>
        <taxon>Murimonas</taxon>
    </lineage>
</organism>
<evidence type="ECO:0000256" key="2">
    <source>
        <dbReference type="ARBA" id="ARBA00022475"/>
    </source>
</evidence>
<gene>
    <name evidence="8" type="ORF">C7383_101515</name>
</gene>
<dbReference type="Proteomes" id="UP000245412">
    <property type="component" value="Unassembled WGS sequence"/>
</dbReference>
<evidence type="ECO:0000256" key="4">
    <source>
        <dbReference type="ARBA" id="ARBA00022989"/>
    </source>
</evidence>
<evidence type="ECO:0000313" key="8">
    <source>
        <dbReference type="EMBL" id="PWJ79138.1"/>
    </source>
</evidence>
<comment type="subcellular location">
    <subcellularLocation>
        <location evidence="1">Cell membrane</location>
        <topology evidence="1">Multi-pass membrane protein</topology>
    </subcellularLocation>
</comment>
<dbReference type="PANTHER" id="PTHR30572">
    <property type="entry name" value="MEMBRANE COMPONENT OF TRANSPORTER-RELATED"/>
    <property type="match status" value="1"/>
</dbReference>
<dbReference type="PANTHER" id="PTHR30572:SF9">
    <property type="entry name" value="ABC TRANSPORTER PERMEASE PROTEIN"/>
    <property type="match status" value="1"/>
</dbReference>
<proteinExistence type="predicted"/>
<dbReference type="GO" id="GO:0022857">
    <property type="term" value="F:transmembrane transporter activity"/>
    <property type="evidence" value="ECO:0007669"/>
    <property type="project" value="TreeGrafter"/>
</dbReference>
<dbReference type="EMBL" id="QGGY01000001">
    <property type="protein sequence ID" value="PWJ79138.1"/>
    <property type="molecule type" value="Genomic_DNA"/>
</dbReference>
<keyword evidence="5 6" id="KW-0472">Membrane</keyword>
<protein>
    <submittedName>
        <fullName evidence="8">FtsX-like permease family protein</fullName>
    </submittedName>
</protein>
<evidence type="ECO:0000259" key="7">
    <source>
        <dbReference type="Pfam" id="PF02687"/>
    </source>
</evidence>
<dbReference type="Pfam" id="PF02687">
    <property type="entry name" value="FtsX"/>
    <property type="match status" value="1"/>
</dbReference>
<name>A0AB73TA47_9FIRM</name>
<keyword evidence="2" id="KW-1003">Cell membrane</keyword>
<comment type="caution">
    <text evidence="8">The sequence shown here is derived from an EMBL/GenBank/DDBJ whole genome shotgun (WGS) entry which is preliminary data.</text>
</comment>